<dbReference type="KEGG" id="nou:Natoc_3968"/>
<gene>
    <name evidence="3" type="ORF">Natoc_3968</name>
</gene>
<dbReference type="GeneID" id="14403060"/>
<feature type="region of interest" description="Disordered" evidence="1">
    <location>
        <begin position="1"/>
        <end position="24"/>
    </location>
</feature>
<dbReference type="InterPro" id="IPR036388">
    <property type="entry name" value="WH-like_DNA-bd_sf"/>
</dbReference>
<dbReference type="OrthoDB" id="156929at2157"/>
<dbReference type="EMBL" id="CP003929">
    <property type="protein sequence ID" value="AGB39666.1"/>
    <property type="molecule type" value="Genomic_DNA"/>
</dbReference>
<evidence type="ECO:0000313" key="4">
    <source>
        <dbReference type="Proteomes" id="UP000010878"/>
    </source>
</evidence>
<feature type="domain" description="DUF7344" evidence="2">
    <location>
        <begin position="33"/>
        <end position="111"/>
    </location>
</feature>
<evidence type="ECO:0000256" key="1">
    <source>
        <dbReference type="SAM" id="MobiDB-lite"/>
    </source>
</evidence>
<evidence type="ECO:0000259" key="2">
    <source>
        <dbReference type="Pfam" id="PF24035"/>
    </source>
</evidence>
<dbReference type="Gene3D" id="1.10.10.10">
    <property type="entry name" value="Winged helix-like DNA-binding domain superfamily/Winged helix DNA-binding domain"/>
    <property type="match status" value="1"/>
</dbReference>
<accession>L0K3R8</accession>
<reference evidence="3 4" key="1">
    <citation type="submission" date="2012-11" db="EMBL/GenBank/DDBJ databases">
        <title>FINISHED of Natronococcus occultus SP4, DSM 3396.</title>
        <authorList>
            <consortium name="DOE Joint Genome Institute"/>
            <person name="Eisen J."/>
            <person name="Huntemann M."/>
            <person name="Wei C.-L."/>
            <person name="Han J."/>
            <person name="Detter J.C."/>
            <person name="Han C."/>
            <person name="Tapia R."/>
            <person name="Chen A."/>
            <person name="Kyrpides N."/>
            <person name="Mavromatis K."/>
            <person name="Markowitz V."/>
            <person name="Szeto E."/>
            <person name="Ivanova N."/>
            <person name="Mikhailova N."/>
            <person name="Ovchinnikova G."/>
            <person name="Pagani I."/>
            <person name="Pati A."/>
            <person name="Goodwin L."/>
            <person name="Nordberg H.P."/>
            <person name="Cantor M.N."/>
            <person name="Hua S.X."/>
            <person name="Woyke T."/>
            <person name="Eisen J."/>
            <person name="Klenk H.-P."/>
            <person name="Klenk H.-P."/>
        </authorList>
    </citation>
    <scope>NUCLEOTIDE SEQUENCE [LARGE SCALE GENOMIC DNA]</scope>
    <source>
        <strain evidence="3 4">SP4</strain>
    </source>
</reference>
<dbReference type="Pfam" id="PF24035">
    <property type="entry name" value="DUF7344"/>
    <property type="match status" value="1"/>
</dbReference>
<organism evidence="3 4">
    <name type="scientific">Natronococcus occultus SP4</name>
    <dbReference type="NCBI Taxonomy" id="694430"/>
    <lineage>
        <taxon>Archaea</taxon>
        <taxon>Methanobacteriati</taxon>
        <taxon>Methanobacteriota</taxon>
        <taxon>Stenosarchaea group</taxon>
        <taxon>Halobacteria</taxon>
        <taxon>Halobacteriales</taxon>
        <taxon>Natrialbaceae</taxon>
        <taxon>Natronococcus</taxon>
    </lineage>
</organism>
<dbReference type="InterPro" id="IPR055768">
    <property type="entry name" value="DUF7344"/>
</dbReference>
<dbReference type="AlphaFoldDB" id="L0K3R8"/>
<name>L0K3R8_9EURY</name>
<dbReference type="Proteomes" id="UP000010878">
    <property type="component" value="Chromosome"/>
</dbReference>
<dbReference type="eggNOG" id="arCOG03828">
    <property type="taxonomic scope" value="Archaea"/>
</dbReference>
<protein>
    <recommendedName>
        <fullName evidence="2">DUF7344 domain-containing protein</fullName>
    </recommendedName>
</protein>
<dbReference type="HOGENOM" id="CLU_1840642_0_0_2"/>
<dbReference type="RefSeq" id="WP_015323099.1">
    <property type="nucleotide sequence ID" value="NC_019974.1"/>
</dbReference>
<sequence length="132" mass="15141">MMTLHPDRTTSVAEGPSGEPTPLRALTRGEFGRVLANDRRREVLRYLLAAEEPITVQRLVGWLADTEDETTVLTTIHELRQRVHVALCRTHLPLLERYGLVQYDRDRGLVSPAANLREFESVLEDVDLERPW</sequence>
<keyword evidence="4" id="KW-1185">Reference proteome</keyword>
<evidence type="ECO:0000313" key="3">
    <source>
        <dbReference type="EMBL" id="AGB39666.1"/>
    </source>
</evidence>
<proteinExistence type="predicted"/>